<feature type="transmembrane region" description="Helical" evidence="1">
    <location>
        <begin position="119"/>
        <end position="141"/>
    </location>
</feature>
<protein>
    <submittedName>
        <fullName evidence="2">Uncharacterized protein</fullName>
    </submittedName>
</protein>
<keyword evidence="1" id="KW-1133">Transmembrane helix</keyword>
<dbReference type="AlphaFoldDB" id="A0A9P3CGK6"/>
<dbReference type="OrthoDB" id="3841248at2759"/>
<reference evidence="2 3" key="1">
    <citation type="submission" date="2021-01" db="EMBL/GenBank/DDBJ databases">
        <title>Cercospora kikuchii MAFF 305040 whole genome shotgun sequence.</title>
        <authorList>
            <person name="Kashiwa T."/>
            <person name="Suzuki T."/>
        </authorList>
    </citation>
    <scope>NUCLEOTIDE SEQUENCE [LARGE SCALE GENOMIC DNA]</scope>
    <source>
        <strain evidence="2 3">MAFF 305040</strain>
    </source>
</reference>
<proteinExistence type="predicted"/>
<dbReference type="Proteomes" id="UP000825890">
    <property type="component" value="Unassembled WGS sequence"/>
</dbReference>
<evidence type="ECO:0000313" key="2">
    <source>
        <dbReference type="EMBL" id="GIZ42368.1"/>
    </source>
</evidence>
<comment type="caution">
    <text evidence="2">The sequence shown here is derived from an EMBL/GenBank/DDBJ whole genome shotgun (WGS) entry which is preliminary data.</text>
</comment>
<accession>A0A9P3CGK6</accession>
<evidence type="ECO:0000256" key="1">
    <source>
        <dbReference type="SAM" id="Phobius"/>
    </source>
</evidence>
<dbReference type="RefSeq" id="XP_044656855.1">
    <property type="nucleotide sequence ID" value="XM_044800920.1"/>
</dbReference>
<keyword evidence="1" id="KW-0812">Transmembrane</keyword>
<feature type="transmembrane region" description="Helical" evidence="1">
    <location>
        <begin position="12"/>
        <end position="39"/>
    </location>
</feature>
<name>A0A9P3CGK6_9PEZI</name>
<evidence type="ECO:0000313" key="3">
    <source>
        <dbReference type="Proteomes" id="UP000825890"/>
    </source>
</evidence>
<dbReference type="EMBL" id="BOLY01000003">
    <property type="protein sequence ID" value="GIZ42368.1"/>
    <property type="molecule type" value="Genomic_DNA"/>
</dbReference>
<gene>
    <name evidence="2" type="ORF">CKM354_000564200</name>
</gene>
<keyword evidence="1" id="KW-0472">Membrane</keyword>
<keyword evidence="3" id="KW-1185">Reference proteome</keyword>
<feature type="transmembrane region" description="Helical" evidence="1">
    <location>
        <begin position="51"/>
        <end position="73"/>
    </location>
</feature>
<dbReference type="GeneID" id="68291217"/>
<organism evidence="2 3">
    <name type="scientific">Cercospora kikuchii</name>
    <dbReference type="NCBI Taxonomy" id="84275"/>
    <lineage>
        <taxon>Eukaryota</taxon>
        <taxon>Fungi</taxon>
        <taxon>Dikarya</taxon>
        <taxon>Ascomycota</taxon>
        <taxon>Pezizomycotina</taxon>
        <taxon>Dothideomycetes</taxon>
        <taxon>Dothideomycetidae</taxon>
        <taxon>Mycosphaerellales</taxon>
        <taxon>Mycosphaerellaceae</taxon>
        <taxon>Cercospora</taxon>
    </lineage>
</organism>
<sequence>MYGYYPQESYHALVLWLFWVKHTFLVFSNILVVVCLMLVSTSTDGQVQATHILALVLELLNFIAEPVEMVLWSHHLLEPWLYLTLQILKALLWSCMTSISVSQLHLYFTGIQWEHWTLVALFITTALSFYISLGYAIFVFVRSRKRRRIIYAPEKPEGV</sequence>